<evidence type="ECO:0000256" key="1">
    <source>
        <dbReference type="SAM" id="SignalP"/>
    </source>
</evidence>
<dbReference type="Gene3D" id="2.60.40.1890">
    <property type="entry name" value="PCu(A)C copper chaperone"/>
    <property type="match status" value="1"/>
</dbReference>
<dbReference type="PANTHER" id="PTHR36302">
    <property type="entry name" value="BLR7088 PROTEIN"/>
    <property type="match status" value="1"/>
</dbReference>
<organism evidence="3 4">
    <name type="scientific">Shewanella colwelliana</name>
    <name type="common">Alteromonas colwelliana</name>
    <dbReference type="NCBI Taxonomy" id="23"/>
    <lineage>
        <taxon>Bacteria</taxon>
        <taxon>Pseudomonadati</taxon>
        <taxon>Pseudomonadota</taxon>
        <taxon>Gammaproteobacteria</taxon>
        <taxon>Alteromonadales</taxon>
        <taxon>Shewanellaceae</taxon>
        <taxon>Shewanella</taxon>
    </lineage>
</organism>
<proteinExistence type="predicted"/>
<evidence type="ECO:0000313" key="2">
    <source>
        <dbReference type="EMBL" id="GIU36722.1"/>
    </source>
</evidence>
<evidence type="ECO:0000313" key="4">
    <source>
        <dbReference type="Proteomes" id="UP000095230"/>
    </source>
</evidence>
<feature type="signal peptide" evidence="1">
    <location>
        <begin position="1"/>
        <end position="23"/>
    </location>
</feature>
<dbReference type="InterPro" id="IPR007410">
    <property type="entry name" value="LpqE-like"/>
</dbReference>
<keyword evidence="1" id="KW-0732">Signal</keyword>
<comment type="caution">
    <text evidence="3">The sequence shown here is derived from an EMBL/GenBank/DDBJ whole genome shotgun (WGS) entry which is preliminary data.</text>
</comment>
<gene>
    <name evidence="3" type="ORF">BEL05_12540</name>
    <name evidence="2" type="ORF">TUM3794_06270</name>
</gene>
<feature type="chain" id="PRO_5009179312" description="Copper chaperone PCu(A)C" evidence="1">
    <location>
        <begin position="24"/>
        <end position="155"/>
    </location>
</feature>
<evidence type="ECO:0008006" key="6">
    <source>
        <dbReference type="Google" id="ProtNLM"/>
    </source>
</evidence>
<protein>
    <recommendedName>
        <fullName evidence="6">Copper chaperone PCu(A)C</fullName>
    </recommendedName>
</protein>
<reference evidence="3 4" key="1">
    <citation type="submission" date="2016-07" db="EMBL/GenBank/DDBJ databases">
        <title>Whole-genome of two Shewanella species isolated from a digestive organ of sea cucumber Apostichopus japonicus Selenka 1867.</title>
        <authorList>
            <person name="Hong H.-H."/>
            <person name="Choi H."/>
            <person name="Cheon S."/>
            <person name="Oh J.-S."/>
            <person name="Lee H.-G."/>
            <person name="Park C."/>
        </authorList>
    </citation>
    <scope>NUCLEOTIDE SEQUENCE [LARGE SCALE GENOMIC DNA]</scope>
    <source>
        <strain evidence="3 4">CSB03KR</strain>
    </source>
</reference>
<dbReference type="SUPFAM" id="SSF110087">
    <property type="entry name" value="DR1885-like metal-binding protein"/>
    <property type="match status" value="1"/>
</dbReference>
<dbReference type="PANTHER" id="PTHR36302:SF1">
    <property type="entry name" value="COPPER CHAPERONE PCU(A)C"/>
    <property type="match status" value="1"/>
</dbReference>
<reference evidence="2 5" key="2">
    <citation type="submission" date="2021-05" db="EMBL/GenBank/DDBJ databases">
        <title>Molecular characterization for Shewanella algae harboring chromosomal blaOXA-55-like strains isolated from clinical and environment sample.</title>
        <authorList>
            <person name="Ohama Y."/>
            <person name="Aoki K."/>
            <person name="Harada S."/>
            <person name="Moriya K."/>
            <person name="Ishii Y."/>
            <person name="Tateda K."/>
        </authorList>
    </citation>
    <scope>NUCLEOTIDE SEQUENCE [LARGE SCALE GENOMIC DNA]</scope>
    <source>
        <strain evidence="2 5">MBTL60-118</strain>
    </source>
</reference>
<dbReference type="EMBL" id="BPEU01000004">
    <property type="protein sequence ID" value="GIU36722.1"/>
    <property type="molecule type" value="Genomic_DNA"/>
</dbReference>
<dbReference type="Proteomes" id="UP000773469">
    <property type="component" value="Unassembled WGS sequence"/>
</dbReference>
<accession>A0A1E5IWQ8</accession>
<sequence>MKHIFKHAFNLVLLSCTSFSVLANVMLVDGYVRAMPPSVPNTAAYFNLMNHGPAVKLVAVTTDVANEAQLHTLVEENGVVKMRQQSSFNLEEHGHLTLAPSGDHIMLLGLKKPLVVGESVDLTLTFDNGTKQTISLMVSKQELANQDGGEHHHHH</sequence>
<dbReference type="AlphaFoldDB" id="A0A1E5IWQ8"/>
<dbReference type="InterPro" id="IPR036182">
    <property type="entry name" value="PCuAC_sf"/>
</dbReference>
<dbReference type="STRING" id="23.BEL05_12540"/>
<dbReference type="RefSeq" id="WP_028764475.1">
    <property type="nucleotide sequence ID" value="NZ_BPEU01000004.1"/>
</dbReference>
<name>A0A1E5IWQ8_SHECO</name>
<dbReference type="Pfam" id="PF04314">
    <property type="entry name" value="PCuAC"/>
    <property type="match status" value="1"/>
</dbReference>
<dbReference type="InterPro" id="IPR058248">
    <property type="entry name" value="Lxx211020-like"/>
</dbReference>
<evidence type="ECO:0000313" key="3">
    <source>
        <dbReference type="EMBL" id="OEG74990.1"/>
    </source>
</evidence>
<evidence type="ECO:0000313" key="5">
    <source>
        <dbReference type="Proteomes" id="UP000773469"/>
    </source>
</evidence>
<keyword evidence="5" id="KW-1185">Reference proteome</keyword>
<dbReference type="EMBL" id="MCBT01000013">
    <property type="protein sequence ID" value="OEG74990.1"/>
    <property type="molecule type" value="Genomic_DNA"/>
</dbReference>
<dbReference type="Proteomes" id="UP000095230">
    <property type="component" value="Unassembled WGS sequence"/>
</dbReference>